<sequence>MSFWWVNHKQTYRHEVDGRYIWSPKTKRDGSRNVSYDNLRRVLPGDVVFSYADGEIRQAGFVTRPAASCPRPSEFGSAGMRWEQDGWMVPVDWHPVPQPLRPKAFIEELRPYLPEKYSPLIASTGDGVQHLYLAALPDTMAQVLLNRLGTWGSEFLLQGHGTGDDDGAVREVDDALEEALRRDANLDETTRRAVVEARRGQGRFRLNVEAVEQACRVTRVSDRRLLRASHIKPWRACVSNAERLDGHNGLLLSPNIDHLFDRGYISFRADGQILISPQIDAQEIARLGVAVEPPPNVGAFSPGQMTYLTFHRTNVFLHGN</sequence>
<dbReference type="EMBL" id="RFLX01000032">
    <property type="protein sequence ID" value="RMI17342.1"/>
    <property type="molecule type" value="Genomic_DNA"/>
</dbReference>
<evidence type="ECO:0000259" key="1">
    <source>
        <dbReference type="Pfam" id="PF13391"/>
    </source>
</evidence>
<keyword evidence="2" id="KW-0255">Endonuclease</keyword>
<organism evidence="2 5">
    <name type="scientific">Teichococcus wenyumeiae</name>
    <dbReference type="NCBI Taxonomy" id="2478470"/>
    <lineage>
        <taxon>Bacteria</taxon>
        <taxon>Pseudomonadati</taxon>
        <taxon>Pseudomonadota</taxon>
        <taxon>Alphaproteobacteria</taxon>
        <taxon>Acetobacterales</taxon>
        <taxon>Roseomonadaceae</taxon>
        <taxon>Roseomonas</taxon>
    </lineage>
</organism>
<dbReference type="InParanoid" id="A0A3A9K007"/>
<dbReference type="Proteomes" id="UP000278036">
    <property type="component" value="Unassembled WGS sequence"/>
</dbReference>
<keyword evidence="4" id="KW-1185">Reference proteome</keyword>
<comment type="caution">
    <text evidence="2">The sequence shown here is derived from an EMBL/GenBank/DDBJ whole genome shotgun (WGS) entry which is preliminary data.</text>
</comment>
<dbReference type="OrthoDB" id="9811869at2"/>
<reference evidence="2 5" key="1">
    <citation type="submission" date="2018-09" db="EMBL/GenBank/DDBJ databases">
        <title>Roseomonas sp. nov., isolated from feces of Tibetan antelopes in the Qinghai-Tibet plateau, China.</title>
        <authorList>
            <person name="Tian Z."/>
        </authorList>
    </citation>
    <scope>NUCLEOTIDE SEQUENCE [LARGE SCALE GENOMIC DNA]</scope>
    <source>
        <strain evidence="3 4">Z23</strain>
        <strain evidence="2 5">Z24</strain>
    </source>
</reference>
<dbReference type="InterPro" id="IPR003615">
    <property type="entry name" value="HNH_nuc"/>
</dbReference>
<proteinExistence type="predicted"/>
<evidence type="ECO:0000313" key="4">
    <source>
        <dbReference type="Proteomes" id="UP000274097"/>
    </source>
</evidence>
<dbReference type="AlphaFoldDB" id="A0A3A9K007"/>
<evidence type="ECO:0000313" key="2">
    <source>
        <dbReference type="EMBL" id="RKK04689.1"/>
    </source>
</evidence>
<dbReference type="GO" id="GO:0004519">
    <property type="term" value="F:endonuclease activity"/>
    <property type="evidence" value="ECO:0007669"/>
    <property type="project" value="UniProtKB-KW"/>
</dbReference>
<evidence type="ECO:0000313" key="5">
    <source>
        <dbReference type="Proteomes" id="UP000278036"/>
    </source>
</evidence>
<evidence type="ECO:0000313" key="3">
    <source>
        <dbReference type="EMBL" id="RMI17342.1"/>
    </source>
</evidence>
<dbReference type="Pfam" id="PF13391">
    <property type="entry name" value="HNH_2"/>
    <property type="match status" value="1"/>
</dbReference>
<dbReference type="EMBL" id="RAQU01000036">
    <property type="protein sequence ID" value="RKK04689.1"/>
    <property type="molecule type" value="Genomic_DNA"/>
</dbReference>
<keyword evidence="2" id="KW-0540">Nuclease</keyword>
<dbReference type="Proteomes" id="UP000274097">
    <property type="component" value="Unassembled WGS sequence"/>
</dbReference>
<name>A0A3A9K007_9PROT</name>
<keyword evidence="2" id="KW-0378">Hydrolase</keyword>
<gene>
    <name evidence="2" type="ORF">D6Z83_08115</name>
    <name evidence="3" type="ORF">EBE87_23195</name>
</gene>
<feature type="domain" description="HNH nuclease" evidence="1">
    <location>
        <begin position="215"/>
        <end position="267"/>
    </location>
</feature>
<accession>A0A3A9K007</accession>
<protein>
    <submittedName>
        <fullName evidence="2">HNH endonuclease</fullName>
    </submittedName>
</protein>